<feature type="compositionally biased region" description="Basic and acidic residues" evidence="1">
    <location>
        <begin position="128"/>
        <end position="144"/>
    </location>
</feature>
<dbReference type="EMBL" id="VIKU02000003">
    <property type="protein sequence ID" value="NHF60027.1"/>
    <property type="molecule type" value="Genomic_DNA"/>
</dbReference>
<sequence>MKTKPLSWGGMMILIALSFLPLNSSAQQTLYALKIDRRIRAEAADITRQYQPRLVMGIDQAMLFKTKVAEFLVRRREVSRDETLSPAAKYKLLKRLSSQETMEMADILESYRWDEYRRIKNEIQPIPKPEDAREDLIAVDPRDH</sequence>
<comment type="caution">
    <text evidence="3">The sequence shown here is derived from an EMBL/GenBank/DDBJ whole genome shotgun (WGS) entry which is preliminary data.</text>
</comment>
<protein>
    <submittedName>
        <fullName evidence="3">Uncharacterized protein</fullName>
    </submittedName>
</protein>
<evidence type="ECO:0000313" key="4">
    <source>
        <dbReference type="Proteomes" id="UP000707206"/>
    </source>
</evidence>
<feature type="signal peptide" evidence="2">
    <location>
        <begin position="1"/>
        <end position="26"/>
    </location>
</feature>
<gene>
    <name evidence="3" type="ORF">FK220_011785</name>
</gene>
<reference evidence="3" key="2">
    <citation type="submission" date="2020-03" db="EMBL/GenBank/DDBJ databases">
        <title>Flavobacteriaceae bacterium strain TP-CH-4, a member of the family Flavobacteriaceae isolated from a deep-sea seamount.</title>
        <authorList>
            <person name="Zhang D.-C."/>
        </authorList>
    </citation>
    <scope>NUCLEOTIDE SEQUENCE</scope>
    <source>
        <strain evidence="3">TP-CH-4</strain>
    </source>
</reference>
<dbReference type="Proteomes" id="UP000707206">
    <property type="component" value="Unassembled WGS sequence"/>
</dbReference>
<accession>A0A967AYQ2</accession>
<keyword evidence="2" id="KW-0732">Signal</keyword>
<dbReference type="AlphaFoldDB" id="A0A967AYQ2"/>
<feature type="region of interest" description="Disordered" evidence="1">
    <location>
        <begin position="125"/>
        <end position="144"/>
    </location>
</feature>
<evidence type="ECO:0000256" key="2">
    <source>
        <dbReference type="SAM" id="SignalP"/>
    </source>
</evidence>
<keyword evidence="4" id="KW-1185">Reference proteome</keyword>
<evidence type="ECO:0000256" key="1">
    <source>
        <dbReference type="SAM" id="MobiDB-lite"/>
    </source>
</evidence>
<organism evidence="3 4">
    <name type="scientific">Pelagihabitans pacificus</name>
    <dbReference type="NCBI Taxonomy" id="2696054"/>
    <lineage>
        <taxon>Bacteria</taxon>
        <taxon>Pseudomonadati</taxon>
        <taxon>Bacteroidota</taxon>
        <taxon>Flavobacteriia</taxon>
        <taxon>Flavobacteriales</taxon>
        <taxon>Flavobacteriaceae</taxon>
        <taxon>Pelagihabitans</taxon>
    </lineage>
</organism>
<name>A0A967AYQ2_9FLAO</name>
<reference evidence="3" key="1">
    <citation type="submission" date="2019-07" db="EMBL/GenBank/DDBJ databases">
        <authorList>
            <person name="De-Chao Zhang Q."/>
        </authorList>
    </citation>
    <scope>NUCLEOTIDE SEQUENCE</scope>
    <source>
        <strain evidence="3">TP-CH-4</strain>
    </source>
</reference>
<proteinExistence type="predicted"/>
<feature type="chain" id="PRO_5037880962" evidence="2">
    <location>
        <begin position="27"/>
        <end position="144"/>
    </location>
</feature>
<dbReference type="RefSeq" id="WP_152574531.1">
    <property type="nucleotide sequence ID" value="NZ_VIKU02000003.1"/>
</dbReference>
<evidence type="ECO:0000313" key="3">
    <source>
        <dbReference type="EMBL" id="NHF60027.1"/>
    </source>
</evidence>